<comment type="caution">
    <text evidence="1">The sequence shown here is derived from an EMBL/GenBank/DDBJ whole genome shotgun (WGS) entry which is preliminary data.</text>
</comment>
<gene>
    <name evidence="1" type="ORF">B0T26DRAFT_80468</name>
</gene>
<dbReference type="AlphaFoldDB" id="A0AA40BI99"/>
<dbReference type="EMBL" id="JAUIRO010000001">
    <property type="protein sequence ID" value="KAK0734728.1"/>
    <property type="molecule type" value="Genomic_DNA"/>
</dbReference>
<dbReference type="RefSeq" id="XP_060303605.1">
    <property type="nucleotide sequence ID" value="XM_060447131.1"/>
</dbReference>
<protein>
    <submittedName>
        <fullName evidence="1">Heterokaryon incompatibility protein</fullName>
    </submittedName>
</protein>
<proteinExistence type="predicted"/>
<evidence type="ECO:0000313" key="1">
    <source>
        <dbReference type="EMBL" id="KAK0734728.1"/>
    </source>
</evidence>
<keyword evidence="2" id="KW-1185">Reference proteome</keyword>
<dbReference type="Proteomes" id="UP001172101">
    <property type="component" value="Unassembled WGS sequence"/>
</dbReference>
<dbReference type="PANTHER" id="PTHR10039">
    <property type="entry name" value="AMELOGENIN"/>
    <property type="match status" value="1"/>
</dbReference>
<reference evidence="1" key="1">
    <citation type="submission" date="2023-06" db="EMBL/GenBank/DDBJ databases">
        <title>Genome-scale phylogeny and comparative genomics of the fungal order Sordariales.</title>
        <authorList>
            <consortium name="Lawrence Berkeley National Laboratory"/>
            <person name="Hensen N."/>
            <person name="Bonometti L."/>
            <person name="Westerberg I."/>
            <person name="Brannstrom I.O."/>
            <person name="Guillou S."/>
            <person name="Cros-Aarteil S."/>
            <person name="Calhoun S."/>
            <person name="Haridas S."/>
            <person name="Kuo A."/>
            <person name="Mondo S."/>
            <person name="Pangilinan J."/>
            <person name="Riley R."/>
            <person name="LaButti K."/>
            <person name="Andreopoulos B."/>
            <person name="Lipzen A."/>
            <person name="Chen C."/>
            <person name="Yanf M."/>
            <person name="Daum C."/>
            <person name="Ng V."/>
            <person name="Clum A."/>
            <person name="Steindorff A."/>
            <person name="Ohm R."/>
            <person name="Martin F."/>
            <person name="Silar P."/>
            <person name="Natvig D."/>
            <person name="Lalanne C."/>
            <person name="Gautier V."/>
            <person name="Ament-velasquez S.L."/>
            <person name="Kruys A."/>
            <person name="Hutchinson M.I."/>
            <person name="Powell A.J."/>
            <person name="Barry K."/>
            <person name="Miller A.N."/>
            <person name="Grigoriev I.V."/>
            <person name="Debuchy R."/>
            <person name="Gladieux P."/>
            <person name="Thoren M.H."/>
            <person name="Johannesson H."/>
        </authorList>
    </citation>
    <scope>NUCLEOTIDE SEQUENCE</scope>
    <source>
        <strain evidence="1">SMH2392-1A</strain>
    </source>
</reference>
<accession>A0AA40BI99</accession>
<evidence type="ECO:0000313" key="2">
    <source>
        <dbReference type="Proteomes" id="UP001172101"/>
    </source>
</evidence>
<dbReference type="GeneID" id="85330401"/>
<sequence length="373" mass="42540">MLEDPNLKATYLVIDALDECIADLPKLLDFVVRISSDRVKWLLSSRNDVTIEKKLKSDDRQTRLSLKLKANVMQVSHAINMYIDDKVSNLEPLQDNTLLEDGIPLKDRVRDILRSKADGTFLWVALVVQELGGEDIESWHVLQIVEEVPLGLDGMYDRMLNEVKRHKRDSELCRRILSTVTAAYRPLHLAEIGVLSGLPEHITKSTENVKRIVAKCGSFLTVRDNQIYLIHQSATDFLLDMGTQQAPRDPFEWVFPLGREDLHHNILLRSLSAMSAVLRRDMYSLEMPGSSIDDVQTPSSDQLATVRYSSVFWVNHLRDSISNKDTLQRNTLDAVQTFVEWKYLYWLEALSLLRAMSEGIIAITQLKGIIVSL</sequence>
<name>A0AA40BI99_9PEZI</name>
<organism evidence="1 2">
    <name type="scientific">Lasiosphaeria miniovina</name>
    <dbReference type="NCBI Taxonomy" id="1954250"/>
    <lineage>
        <taxon>Eukaryota</taxon>
        <taxon>Fungi</taxon>
        <taxon>Dikarya</taxon>
        <taxon>Ascomycota</taxon>
        <taxon>Pezizomycotina</taxon>
        <taxon>Sordariomycetes</taxon>
        <taxon>Sordariomycetidae</taxon>
        <taxon>Sordariales</taxon>
        <taxon>Lasiosphaeriaceae</taxon>
        <taxon>Lasiosphaeria</taxon>
    </lineage>
</organism>